<evidence type="ECO:0000256" key="6">
    <source>
        <dbReference type="ARBA" id="ARBA00023136"/>
    </source>
</evidence>
<feature type="transmembrane region" description="Helical" evidence="7">
    <location>
        <begin position="148"/>
        <end position="167"/>
    </location>
</feature>
<dbReference type="PANTHER" id="PTHR43744">
    <property type="entry name" value="ABC TRANSPORTER PERMEASE PROTEIN MG189-RELATED-RELATED"/>
    <property type="match status" value="1"/>
</dbReference>
<feature type="transmembrane region" description="Helical" evidence="7">
    <location>
        <begin position="75"/>
        <end position="99"/>
    </location>
</feature>
<keyword evidence="10" id="KW-1185">Reference proteome</keyword>
<feature type="transmembrane region" description="Helical" evidence="7">
    <location>
        <begin position="247"/>
        <end position="267"/>
    </location>
</feature>
<dbReference type="PANTHER" id="PTHR43744:SF12">
    <property type="entry name" value="ABC TRANSPORTER PERMEASE PROTEIN MG189-RELATED"/>
    <property type="match status" value="1"/>
</dbReference>
<evidence type="ECO:0000313" key="9">
    <source>
        <dbReference type="EMBL" id="SHO46071.1"/>
    </source>
</evidence>
<evidence type="ECO:0000259" key="8">
    <source>
        <dbReference type="PROSITE" id="PS50928"/>
    </source>
</evidence>
<dbReference type="AlphaFoldDB" id="A0A1M7Y2N8"/>
<dbReference type="InterPro" id="IPR035906">
    <property type="entry name" value="MetI-like_sf"/>
</dbReference>
<evidence type="ECO:0000256" key="4">
    <source>
        <dbReference type="ARBA" id="ARBA00022692"/>
    </source>
</evidence>
<dbReference type="SUPFAM" id="SSF161098">
    <property type="entry name" value="MetI-like"/>
    <property type="match status" value="1"/>
</dbReference>
<keyword evidence="4 7" id="KW-0812">Transmembrane</keyword>
<evidence type="ECO:0000256" key="3">
    <source>
        <dbReference type="ARBA" id="ARBA00022475"/>
    </source>
</evidence>
<evidence type="ECO:0000256" key="5">
    <source>
        <dbReference type="ARBA" id="ARBA00022989"/>
    </source>
</evidence>
<evidence type="ECO:0000256" key="7">
    <source>
        <dbReference type="RuleBase" id="RU363032"/>
    </source>
</evidence>
<feature type="domain" description="ABC transmembrane type-1" evidence="8">
    <location>
        <begin position="76"/>
        <end position="267"/>
    </location>
</feature>
<proteinExistence type="inferred from homology"/>
<feature type="transmembrane region" description="Helical" evidence="7">
    <location>
        <begin position="111"/>
        <end position="128"/>
    </location>
</feature>
<dbReference type="Gene3D" id="1.10.3720.10">
    <property type="entry name" value="MetI-like"/>
    <property type="match status" value="1"/>
</dbReference>
<dbReference type="RefSeq" id="WP_084558472.1">
    <property type="nucleotide sequence ID" value="NZ_FRFD01000003.1"/>
</dbReference>
<evidence type="ECO:0000313" key="10">
    <source>
        <dbReference type="Proteomes" id="UP000184612"/>
    </source>
</evidence>
<keyword evidence="2 7" id="KW-0813">Transport</keyword>
<dbReference type="CDD" id="cd06261">
    <property type="entry name" value="TM_PBP2"/>
    <property type="match status" value="1"/>
</dbReference>
<feature type="transmembrane region" description="Helical" evidence="7">
    <location>
        <begin position="188"/>
        <end position="213"/>
    </location>
</feature>
<keyword evidence="6 7" id="KW-0472">Membrane</keyword>
<organism evidence="9 10">
    <name type="scientific">Anaerocolumna xylanovorans DSM 12503</name>
    <dbReference type="NCBI Taxonomy" id="1121345"/>
    <lineage>
        <taxon>Bacteria</taxon>
        <taxon>Bacillati</taxon>
        <taxon>Bacillota</taxon>
        <taxon>Clostridia</taxon>
        <taxon>Lachnospirales</taxon>
        <taxon>Lachnospiraceae</taxon>
        <taxon>Anaerocolumna</taxon>
    </lineage>
</organism>
<sequence length="282" mass="31957">MSNGIRKRKGYQISFIIKRIFLLLMAIFAAVPLIQVFLNSFRTDRECKIMPLGLPQKWVFNNYKDTWLIGGYGQAYFNSFLTAFIVIIAVLVVVGLGAYAISKLNFRLKGFFTAYFFVAISLPGFLYIVPDYFVMNKMGLVDTRWSLIIVYTAMQIPFNMLLLRTFLAGIPRELEEAAKIDGCSELDSLLKITLPIARSMFLTIAILVFVSVWNEFLWSNTFITTESLKLVATRFVKFTGEYGSNMARIYTASVITIAPVIALYLFLSRKFIEGMTSGSVKG</sequence>
<gene>
    <name evidence="9" type="ORF">SAMN02745217_01169</name>
</gene>
<keyword evidence="3" id="KW-1003">Cell membrane</keyword>
<accession>A0A1M7Y2N8</accession>
<name>A0A1M7Y2N8_9FIRM</name>
<dbReference type="PROSITE" id="PS50928">
    <property type="entry name" value="ABC_TM1"/>
    <property type="match status" value="1"/>
</dbReference>
<dbReference type="Proteomes" id="UP000184612">
    <property type="component" value="Unassembled WGS sequence"/>
</dbReference>
<dbReference type="EMBL" id="FRFD01000003">
    <property type="protein sequence ID" value="SHO46071.1"/>
    <property type="molecule type" value="Genomic_DNA"/>
</dbReference>
<evidence type="ECO:0000256" key="1">
    <source>
        <dbReference type="ARBA" id="ARBA00004651"/>
    </source>
</evidence>
<dbReference type="InterPro" id="IPR000515">
    <property type="entry name" value="MetI-like"/>
</dbReference>
<dbReference type="OrthoDB" id="187395at2"/>
<feature type="transmembrane region" description="Helical" evidence="7">
    <location>
        <begin position="20"/>
        <end position="38"/>
    </location>
</feature>
<keyword evidence="5 7" id="KW-1133">Transmembrane helix</keyword>
<comment type="similarity">
    <text evidence="7">Belongs to the binding-protein-dependent transport system permease family.</text>
</comment>
<dbReference type="STRING" id="1121345.SAMN02745217_01169"/>
<protein>
    <submittedName>
        <fullName evidence="9">Raffinose/stachyose/melibiose transport system permease protein</fullName>
    </submittedName>
</protein>
<dbReference type="Pfam" id="PF00528">
    <property type="entry name" value="BPD_transp_1"/>
    <property type="match status" value="1"/>
</dbReference>
<reference evidence="9 10" key="1">
    <citation type="submission" date="2016-12" db="EMBL/GenBank/DDBJ databases">
        <authorList>
            <person name="Song W.-J."/>
            <person name="Kurnit D.M."/>
        </authorList>
    </citation>
    <scope>NUCLEOTIDE SEQUENCE [LARGE SCALE GENOMIC DNA]</scope>
    <source>
        <strain evidence="9 10">DSM 12503</strain>
    </source>
</reference>
<evidence type="ECO:0000256" key="2">
    <source>
        <dbReference type="ARBA" id="ARBA00022448"/>
    </source>
</evidence>
<comment type="subcellular location">
    <subcellularLocation>
        <location evidence="1 7">Cell membrane</location>
        <topology evidence="1 7">Multi-pass membrane protein</topology>
    </subcellularLocation>
</comment>
<dbReference type="GO" id="GO:0055085">
    <property type="term" value="P:transmembrane transport"/>
    <property type="evidence" value="ECO:0007669"/>
    <property type="project" value="InterPro"/>
</dbReference>
<dbReference type="GO" id="GO:0005886">
    <property type="term" value="C:plasma membrane"/>
    <property type="evidence" value="ECO:0007669"/>
    <property type="project" value="UniProtKB-SubCell"/>
</dbReference>